<proteinExistence type="predicted"/>
<protein>
    <submittedName>
        <fullName evidence="1">Uncharacterized protein</fullName>
    </submittedName>
</protein>
<dbReference type="PANTHER" id="PTHR31676">
    <property type="entry name" value="T31J12.3 PROTEIN-RELATED"/>
    <property type="match status" value="1"/>
</dbReference>
<comment type="caution">
    <text evidence="1">The sequence shown here is derived from an EMBL/GenBank/DDBJ whole genome shotgun (WGS) entry which is preliminary data.</text>
</comment>
<dbReference type="Pfam" id="PF04398">
    <property type="entry name" value="DUF538"/>
    <property type="match status" value="1"/>
</dbReference>
<accession>A0AAN9E1V4</accession>
<dbReference type="PANTHER" id="PTHR31676:SF76">
    <property type="entry name" value="OS05G0362300 PROTEIN"/>
    <property type="match status" value="1"/>
</dbReference>
<dbReference type="Gene3D" id="2.30.240.10">
    <property type="entry name" value="At5g01610-like"/>
    <property type="match status" value="1"/>
</dbReference>
<dbReference type="AlphaFoldDB" id="A0AAN9E1V4"/>
<dbReference type="Proteomes" id="UP001372338">
    <property type="component" value="Unassembled WGS sequence"/>
</dbReference>
<gene>
    <name evidence="1" type="ORF">RIF29_38816</name>
</gene>
<organism evidence="1 2">
    <name type="scientific">Crotalaria pallida</name>
    <name type="common">Smooth rattlebox</name>
    <name type="synonym">Crotalaria striata</name>
    <dbReference type="NCBI Taxonomy" id="3830"/>
    <lineage>
        <taxon>Eukaryota</taxon>
        <taxon>Viridiplantae</taxon>
        <taxon>Streptophyta</taxon>
        <taxon>Embryophyta</taxon>
        <taxon>Tracheophyta</taxon>
        <taxon>Spermatophyta</taxon>
        <taxon>Magnoliopsida</taxon>
        <taxon>eudicotyledons</taxon>
        <taxon>Gunneridae</taxon>
        <taxon>Pentapetalae</taxon>
        <taxon>rosids</taxon>
        <taxon>fabids</taxon>
        <taxon>Fabales</taxon>
        <taxon>Fabaceae</taxon>
        <taxon>Papilionoideae</taxon>
        <taxon>50 kb inversion clade</taxon>
        <taxon>genistoids sensu lato</taxon>
        <taxon>core genistoids</taxon>
        <taxon>Crotalarieae</taxon>
        <taxon>Crotalaria</taxon>
    </lineage>
</organism>
<sequence length="167" mass="18318">MGINFLAKPILFSILCSIIFLFLFFTIPSLSEDTAYDTLQKYDFPVGLLPQGVTGFGVEPRTGEFNVSFNDTCNLKVRAFDVTFEKTISGVIIPGNFTKLRGVHARTPTIMLEVTGGIRDGDLVILNAGIIITYRIKVSSLQKSPIDDAAQPNSILSELQIDVDGDR</sequence>
<dbReference type="InterPro" id="IPR036758">
    <property type="entry name" value="At5g01610-like"/>
</dbReference>
<name>A0AAN9E1V4_CROPI</name>
<evidence type="ECO:0000313" key="2">
    <source>
        <dbReference type="Proteomes" id="UP001372338"/>
    </source>
</evidence>
<dbReference type="SUPFAM" id="SSF141562">
    <property type="entry name" value="At5g01610-like"/>
    <property type="match status" value="1"/>
</dbReference>
<dbReference type="EMBL" id="JAYWIO010000008">
    <property type="protein sequence ID" value="KAK7244001.1"/>
    <property type="molecule type" value="Genomic_DNA"/>
</dbReference>
<keyword evidence="2" id="KW-1185">Reference proteome</keyword>
<evidence type="ECO:0000313" key="1">
    <source>
        <dbReference type="EMBL" id="KAK7244001.1"/>
    </source>
</evidence>
<dbReference type="InterPro" id="IPR007493">
    <property type="entry name" value="DUF538"/>
</dbReference>
<reference evidence="1 2" key="1">
    <citation type="submission" date="2024-01" db="EMBL/GenBank/DDBJ databases">
        <title>The genomes of 5 underutilized Papilionoideae crops provide insights into root nodulation and disease resistanc.</title>
        <authorList>
            <person name="Yuan L."/>
        </authorList>
    </citation>
    <scope>NUCLEOTIDE SEQUENCE [LARGE SCALE GENOMIC DNA]</scope>
    <source>
        <strain evidence="1">ZHUSHIDOU_FW_LH</strain>
        <tissue evidence="1">Leaf</tissue>
    </source>
</reference>